<dbReference type="PROSITE" id="PS51318">
    <property type="entry name" value="TAT"/>
    <property type="match status" value="1"/>
</dbReference>
<dbReference type="InterPro" id="IPR017896">
    <property type="entry name" value="4Fe4S_Fe-S-bd"/>
</dbReference>
<dbReference type="PANTHER" id="PTHR24960">
    <property type="entry name" value="PHOTOSYSTEM I IRON-SULFUR CENTER-RELATED"/>
    <property type="match status" value="1"/>
</dbReference>
<reference evidence="8 10" key="1">
    <citation type="journal article" date="2018" name="Elife">
        <title>Discovery and characterization of a prevalent human gut bacterial enzyme sufficient for the inactivation of a family of plant toxins.</title>
        <authorList>
            <person name="Koppel N."/>
            <person name="Bisanz J.E."/>
            <person name="Pandelia M.E."/>
            <person name="Turnbaugh P.J."/>
            <person name="Balskus E.P."/>
        </authorList>
    </citation>
    <scope>NUCLEOTIDE SEQUENCE [LARGE SCALE GENOMIC DNA]</scope>
    <source>
        <strain evidence="8 10">DSM 16107</strain>
    </source>
</reference>
<dbReference type="AlphaFoldDB" id="A0A3N0IU32"/>
<keyword evidence="10" id="KW-1185">Reference proteome</keyword>
<dbReference type="PROSITE" id="PS51379">
    <property type="entry name" value="4FE4S_FER_2"/>
    <property type="match status" value="4"/>
</dbReference>
<dbReference type="Proteomes" id="UP000253817">
    <property type="component" value="Unassembled WGS sequence"/>
</dbReference>
<dbReference type="RefSeq" id="WP_114546972.1">
    <property type="nucleotide sequence ID" value="NZ_PPTT01000021.1"/>
</dbReference>
<dbReference type="GO" id="GO:0046872">
    <property type="term" value="F:metal ion binding"/>
    <property type="evidence" value="ECO:0007669"/>
    <property type="project" value="UniProtKB-KW"/>
</dbReference>
<comment type="cofactor">
    <cofactor evidence="1">
        <name>[4Fe-4S] cluster</name>
        <dbReference type="ChEBI" id="CHEBI:49883"/>
    </cofactor>
</comment>
<evidence type="ECO:0000256" key="4">
    <source>
        <dbReference type="ARBA" id="ARBA00023004"/>
    </source>
</evidence>
<protein>
    <submittedName>
        <fullName evidence="9">4Fe-4S ferredoxin</fullName>
    </submittedName>
</protein>
<reference evidence="9" key="3">
    <citation type="journal article" date="2019" name="Microbiol. Resour. Announc.">
        <title>Draft Genome Sequences of Type Strains of Gordonibacter faecihominis, Paraeggerthella hongkongensis, Parvibacter caecicola,Slackia equolifaciens, Slackia faecicanis, and Slackia isoflavoniconvertens.</title>
        <authorList>
            <person name="Danylec N."/>
            <person name="Stoll D.A."/>
            <person name="Dotsch A."/>
            <person name="Huch M."/>
        </authorList>
    </citation>
    <scope>NUCLEOTIDE SEQUENCE</scope>
    <source>
        <strain evidence="9">DSM 16107</strain>
    </source>
</reference>
<dbReference type="CDD" id="cd16373">
    <property type="entry name" value="DMSOR_beta_like"/>
    <property type="match status" value="1"/>
</dbReference>
<evidence type="ECO:0000256" key="1">
    <source>
        <dbReference type="ARBA" id="ARBA00001966"/>
    </source>
</evidence>
<accession>A0A3N0IU32</accession>
<evidence type="ECO:0000256" key="2">
    <source>
        <dbReference type="ARBA" id="ARBA00022485"/>
    </source>
</evidence>
<evidence type="ECO:0000313" key="10">
    <source>
        <dbReference type="Proteomes" id="UP000253817"/>
    </source>
</evidence>
<sequence>MAVFTRRAFVGFAAATAALAGVGGAAVALAGEEELLRPPGGQDEGALLASCVKCDRCRSACPTGVVGVAHVEDGLLQARTPTLDFHKGLCDFCGLCQRVCPTGALGSFDPERDKLGVAVVQKDRCVAYFDGCSECEKACPYEAIALDEAGHPVVDATACNGCGACENVCPALVYRSFAGGTRRGIVVVPPRRYERLGKTVVEDESEMMA</sequence>
<dbReference type="Proteomes" id="UP000270112">
    <property type="component" value="Unassembled WGS sequence"/>
</dbReference>
<dbReference type="Gene3D" id="3.30.70.20">
    <property type="match status" value="1"/>
</dbReference>
<dbReference type="SUPFAM" id="SSF54862">
    <property type="entry name" value="4Fe-4S ferredoxins"/>
    <property type="match status" value="1"/>
</dbReference>
<evidence type="ECO:0000256" key="6">
    <source>
        <dbReference type="SAM" id="SignalP"/>
    </source>
</evidence>
<dbReference type="EMBL" id="QICC01000078">
    <property type="protein sequence ID" value="RNM40509.1"/>
    <property type="molecule type" value="Genomic_DNA"/>
</dbReference>
<keyword evidence="3" id="KW-0479">Metal-binding</keyword>
<keyword evidence="5" id="KW-0411">Iron-sulfur</keyword>
<evidence type="ECO:0000256" key="3">
    <source>
        <dbReference type="ARBA" id="ARBA00022723"/>
    </source>
</evidence>
<dbReference type="InterPro" id="IPR006311">
    <property type="entry name" value="TAT_signal"/>
</dbReference>
<keyword evidence="4" id="KW-0408">Iron</keyword>
<evidence type="ECO:0000313" key="8">
    <source>
        <dbReference type="EMBL" id="RDB67825.1"/>
    </source>
</evidence>
<evidence type="ECO:0000313" key="11">
    <source>
        <dbReference type="Proteomes" id="UP000270112"/>
    </source>
</evidence>
<dbReference type="OrthoDB" id="3172733at2"/>
<feature type="domain" description="4Fe-4S ferredoxin-type" evidence="7">
    <location>
        <begin position="79"/>
        <end position="111"/>
    </location>
</feature>
<gene>
    <name evidence="8" type="ORF">C1876_11790</name>
    <name evidence="9" type="ORF">DMP09_14035</name>
</gene>
<keyword evidence="6" id="KW-0732">Signal</keyword>
<feature type="signal peptide" evidence="6">
    <location>
        <begin position="1"/>
        <end position="20"/>
    </location>
</feature>
<evidence type="ECO:0000256" key="5">
    <source>
        <dbReference type="ARBA" id="ARBA00023014"/>
    </source>
</evidence>
<dbReference type="InterPro" id="IPR050157">
    <property type="entry name" value="PSI_iron-sulfur_center"/>
</dbReference>
<evidence type="ECO:0000259" key="7">
    <source>
        <dbReference type="PROSITE" id="PS51379"/>
    </source>
</evidence>
<feature type="domain" description="4Fe-4S ferredoxin-type" evidence="7">
    <location>
        <begin position="116"/>
        <end position="149"/>
    </location>
</feature>
<organism evidence="9 11">
    <name type="scientific">Eggerthella sinensis</name>
    <dbReference type="NCBI Taxonomy" id="242230"/>
    <lineage>
        <taxon>Bacteria</taxon>
        <taxon>Bacillati</taxon>
        <taxon>Actinomycetota</taxon>
        <taxon>Coriobacteriia</taxon>
        <taxon>Eggerthellales</taxon>
        <taxon>Eggerthellaceae</taxon>
        <taxon>Eggerthella</taxon>
    </lineage>
</organism>
<dbReference type="GO" id="GO:0051539">
    <property type="term" value="F:4 iron, 4 sulfur cluster binding"/>
    <property type="evidence" value="ECO:0007669"/>
    <property type="project" value="UniProtKB-KW"/>
</dbReference>
<dbReference type="PANTHER" id="PTHR24960:SF79">
    <property type="entry name" value="PHOTOSYSTEM I IRON-SULFUR CENTER"/>
    <property type="match status" value="1"/>
</dbReference>
<feature type="domain" description="4Fe-4S ferredoxin-type" evidence="7">
    <location>
        <begin position="51"/>
        <end position="71"/>
    </location>
</feature>
<evidence type="ECO:0000313" key="9">
    <source>
        <dbReference type="EMBL" id="RNM40509.1"/>
    </source>
</evidence>
<feature type="chain" id="PRO_5038983837" evidence="6">
    <location>
        <begin position="21"/>
        <end position="209"/>
    </location>
</feature>
<comment type="caution">
    <text evidence="9">The sequence shown here is derived from an EMBL/GenBank/DDBJ whole genome shotgun (WGS) entry which is preliminary data.</text>
</comment>
<dbReference type="Gene3D" id="3.30.70.3270">
    <property type="match status" value="1"/>
</dbReference>
<dbReference type="NCBIfam" id="TIGR01409">
    <property type="entry name" value="TAT_signal_seq"/>
    <property type="match status" value="1"/>
</dbReference>
<keyword evidence="2" id="KW-0004">4Fe-4S</keyword>
<dbReference type="InterPro" id="IPR017900">
    <property type="entry name" value="4Fe4S_Fe_S_CS"/>
</dbReference>
<dbReference type="PROSITE" id="PS00198">
    <property type="entry name" value="4FE4S_FER_1"/>
    <property type="match status" value="2"/>
</dbReference>
<name>A0A3N0IU32_9ACTN</name>
<dbReference type="Pfam" id="PF12838">
    <property type="entry name" value="Fer4_7"/>
    <property type="match status" value="2"/>
</dbReference>
<dbReference type="InterPro" id="IPR019546">
    <property type="entry name" value="TAT_signal_bac_arc"/>
</dbReference>
<proteinExistence type="predicted"/>
<reference evidence="11" key="2">
    <citation type="submission" date="2018-05" db="EMBL/GenBank/DDBJ databases">
        <title>Genome Sequencing of selected type strains of the family Eggerthellaceae.</title>
        <authorList>
            <person name="Danylec N."/>
            <person name="Stoll D.A."/>
            <person name="Doetsch A."/>
            <person name="Huch M."/>
        </authorList>
    </citation>
    <scope>NUCLEOTIDE SEQUENCE [LARGE SCALE GENOMIC DNA]</scope>
    <source>
        <strain evidence="11">DSM 16107</strain>
    </source>
</reference>
<dbReference type="EMBL" id="PPTT01000021">
    <property type="protein sequence ID" value="RDB67825.1"/>
    <property type="molecule type" value="Genomic_DNA"/>
</dbReference>
<feature type="domain" description="4Fe-4S ferredoxin-type" evidence="7">
    <location>
        <begin position="150"/>
        <end position="180"/>
    </location>
</feature>